<name>A0AAV1X3A2_LUPLU</name>
<feature type="region of interest" description="Disordered" evidence="1">
    <location>
        <begin position="59"/>
        <end position="87"/>
    </location>
</feature>
<dbReference type="AlphaFoldDB" id="A0AAV1X3A2"/>
<evidence type="ECO:0000256" key="1">
    <source>
        <dbReference type="SAM" id="MobiDB-lite"/>
    </source>
</evidence>
<reference evidence="3 4" key="1">
    <citation type="submission" date="2024-03" db="EMBL/GenBank/DDBJ databases">
        <authorList>
            <person name="Martinez-Hernandez J."/>
        </authorList>
    </citation>
    <scope>NUCLEOTIDE SEQUENCE [LARGE SCALE GENOMIC DNA]</scope>
</reference>
<comment type="caution">
    <text evidence="3">The sequence shown here is derived from an EMBL/GenBank/DDBJ whole genome shotgun (WGS) entry which is preliminary data.</text>
</comment>
<feature type="chain" id="PRO_5043404745" evidence="2">
    <location>
        <begin position="22"/>
        <end position="128"/>
    </location>
</feature>
<dbReference type="EMBL" id="CAXHTB010000011">
    <property type="protein sequence ID" value="CAL0315492.1"/>
    <property type="molecule type" value="Genomic_DNA"/>
</dbReference>
<dbReference type="PROSITE" id="PS51257">
    <property type="entry name" value="PROKAR_LIPOPROTEIN"/>
    <property type="match status" value="1"/>
</dbReference>
<keyword evidence="4" id="KW-1185">Reference proteome</keyword>
<keyword evidence="2" id="KW-0732">Signal</keyword>
<feature type="signal peptide" evidence="2">
    <location>
        <begin position="1"/>
        <end position="21"/>
    </location>
</feature>
<sequence>MASPRLFLFTATVLLFFSATACPCRSFFMSSYTFRNPSSNTFTTITEFRSLTPFHRITAADDNGSPSPPTMLPSIPSAIAPRTSSASSSPCYSELDAALSPLPPYTSSDLSSLASAITVALVTMNSLR</sequence>
<evidence type="ECO:0000313" key="4">
    <source>
        <dbReference type="Proteomes" id="UP001497480"/>
    </source>
</evidence>
<accession>A0AAV1X3A2</accession>
<dbReference type="Proteomes" id="UP001497480">
    <property type="component" value="Unassembled WGS sequence"/>
</dbReference>
<evidence type="ECO:0000256" key="2">
    <source>
        <dbReference type="SAM" id="SignalP"/>
    </source>
</evidence>
<gene>
    <name evidence="3" type="ORF">LLUT_LOCUS16552</name>
</gene>
<organism evidence="3 4">
    <name type="scientific">Lupinus luteus</name>
    <name type="common">European yellow lupine</name>
    <dbReference type="NCBI Taxonomy" id="3873"/>
    <lineage>
        <taxon>Eukaryota</taxon>
        <taxon>Viridiplantae</taxon>
        <taxon>Streptophyta</taxon>
        <taxon>Embryophyta</taxon>
        <taxon>Tracheophyta</taxon>
        <taxon>Spermatophyta</taxon>
        <taxon>Magnoliopsida</taxon>
        <taxon>eudicotyledons</taxon>
        <taxon>Gunneridae</taxon>
        <taxon>Pentapetalae</taxon>
        <taxon>rosids</taxon>
        <taxon>fabids</taxon>
        <taxon>Fabales</taxon>
        <taxon>Fabaceae</taxon>
        <taxon>Papilionoideae</taxon>
        <taxon>50 kb inversion clade</taxon>
        <taxon>genistoids sensu lato</taxon>
        <taxon>core genistoids</taxon>
        <taxon>Genisteae</taxon>
        <taxon>Lupinus</taxon>
    </lineage>
</organism>
<protein>
    <submittedName>
        <fullName evidence="3">Uncharacterized protein</fullName>
    </submittedName>
</protein>
<evidence type="ECO:0000313" key="3">
    <source>
        <dbReference type="EMBL" id="CAL0315492.1"/>
    </source>
</evidence>
<proteinExistence type="predicted"/>